<evidence type="ECO:0000313" key="3">
    <source>
        <dbReference type="Proteomes" id="UP000769617"/>
    </source>
</evidence>
<protein>
    <submittedName>
        <fullName evidence="2">DNA phosphorothioation system sulfurtransferase DndC</fullName>
    </submittedName>
</protein>
<evidence type="ECO:0000259" key="1">
    <source>
        <dbReference type="Pfam" id="PF01507"/>
    </source>
</evidence>
<dbReference type="InterPro" id="IPR014729">
    <property type="entry name" value="Rossmann-like_a/b/a_fold"/>
</dbReference>
<gene>
    <name evidence="2" type="primary">dndC</name>
    <name evidence="2" type="ORF">KPL81_05475</name>
</gene>
<dbReference type="PANTHER" id="PTHR43196:SF2">
    <property type="entry name" value="PHOSPHOADENOSINE PHOSPHOSULFATE REDUCTASE"/>
    <property type="match status" value="1"/>
</dbReference>
<dbReference type="Gene3D" id="3.40.50.620">
    <property type="entry name" value="HUPs"/>
    <property type="match status" value="1"/>
</dbReference>
<evidence type="ECO:0000313" key="2">
    <source>
        <dbReference type="EMBL" id="MBW6390609.1"/>
    </source>
</evidence>
<dbReference type="InterPro" id="IPR002500">
    <property type="entry name" value="PAPS_reduct_dom"/>
</dbReference>
<sequence>MSAKEQFIYADHTSLIKEAVVAGRPLVDLVGEIQRIYTSDDRPWIIGFSGGKDSTCVLSLVYTALIELPPKLRKKHIYVVSSDTLVETPVVVDMIQRTLVAINEAAVHEQLPLSAHSVEPKTDQTFWVNLIGRGYPAPNQTFRWCTERMKIDPVSTFILDTVAQYGETIVVLGSRSQESASRAQVIAKHKIDGTALSRHSSLPNAYTYMPIESWSADDVWMYLMSAPCPWGGSNRMLFELYKGSNQGECPLVIDKSTPSCGNSRFGCWTCTVVTEDKALHGLIESGAAWMEPLLKFRNKLYASRQPDNAEEYRNFRRRTGRVSYNSGDIKDDNIKEVRHIPGPYWLSKRKEFLKELLEIEKEINDAGREIELITRPELHVIRREWLRDPNEPDWEDSLPSIYRAVYGEDLSWVEDDAGAFTKADSSILAELCETYGVPVALVRKLLEAELQVSGLGSRRGILDKLESILQRDWETLEVVNERNESFRKRGKSHAEEIQKEFAEFFQ</sequence>
<dbReference type="SUPFAM" id="SSF52402">
    <property type="entry name" value="Adenine nucleotide alpha hydrolases-like"/>
    <property type="match status" value="1"/>
</dbReference>
<dbReference type="InterPro" id="IPR050128">
    <property type="entry name" value="Sulfate_adenylyltrnsfr_sub2"/>
</dbReference>
<accession>A0ABS6ZKK8</accession>
<dbReference type="Proteomes" id="UP000769617">
    <property type="component" value="Unassembled WGS sequence"/>
</dbReference>
<dbReference type="RefSeq" id="WP_219790986.1">
    <property type="nucleotide sequence ID" value="NZ_JAHYCA010000002.1"/>
</dbReference>
<proteinExistence type="predicted"/>
<keyword evidence="3" id="KW-1185">Reference proteome</keyword>
<dbReference type="InterPro" id="IPR017598">
    <property type="entry name" value="SulphurTrfase_DndC"/>
</dbReference>
<dbReference type="EMBL" id="JAHYCA010000002">
    <property type="protein sequence ID" value="MBW6390609.1"/>
    <property type="molecule type" value="Genomic_DNA"/>
</dbReference>
<organism evidence="2 3">
    <name type="scientific">Billgrantia antri</name>
    <dbReference type="NCBI Taxonomy" id="2846777"/>
    <lineage>
        <taxon>Bacteria</taxon>
        <taxon>Pseudomonadati</taxon>
        <taxon>Pseudomonadota</taxon>
        <taxon>Gammaproteobacteria</taxon>
        <taxon>Oceanospirillales</taxon>
        <taxon>Halomonadaceae</taxon>
        <taxon>Billgrantia</taxon>
    </lineage>
</organism>
<dbReference type="NCBIfam" id="TIGR03183">
    <property type="entry name" value="DNA_S_dndC"/>
    <property type="match status" value="1"/>
</dbReference>
<dbReference type="PANTHER" id="PTHR43196">
    <property type="entry name" value="SULFATE ADENYLYLTRANSFERASE SUBUNIT 2"/>
    <property type="match status" value="1"/>
</dbReference>
<reference evidence="2 3" key="1">
    <citation type="submission" date="2021-07" db="EMBL/GenBank/DDBJ databases">
        <authorList>
            <person name="So Y."/>
        </authorList>
    </citation>
    <scope>NUCLEOTIDE SEQUENCE [LARGE SCALE GENOMIC DNA]</scope>
    <source>
        <strain evidence="2 3">Y3S6</strain>
    </source>
</reference>
<name>A0ABS6ZKK8_9GAMM</name>
<dbReference type="NCBIfam" id="NF005316">
    <property type="entry name" value="PRK06850.1"/>
    <property type="match status" value="1"/>
</dbReference>
<comment type="caution">
    <text evidence="2">The sequence shown here is derived from an EMBL/GenBank/DDBJ whole genome shotgun (WGS) entry which is preliminary data.</text>
</comment>
<dbReference type="Pfam" id="PF01507">
    <property type="entry name" value="PAPS_reduct"/>
    <property type="match status" value="1"/>
</dbReference>
<feature type="domain" description="Phosphoadenosine phosphosulphate reductase" evidence="1">
    <location>
        <begin position="46"/>
        <end position="228"/>
    </location>
</feature>